<dbReference type="PANTHER" id="PTHR11215">
    <property type="entry name" value="METAL DEPENDENT HYDROLASE - RELATED"/>
    <property type="match status" value="1"/>
</dbReference>
<reference evidence="2 3" key="1">
    <citation type="journal article" date="2015" name="Nature">
        <title>rRNA introns, odd ribosomes, and small enigmatic genomes across a large radiation of phyla.</title>
        <authorList>
            <person name="Brown C.T."/>
            <person name="Hug L.A."/>
            <person name="Thomas B.C."/>
            <person name="Sharon I."/>
            <person name="Castelle C.J."/>
            <person name="Singh A."/>
            <person name="Wilkins M.J."/>
            <person name="Williams K.H."/>
            <person name="Banfield J.F."/>
        </authorList>
    </citation>
    <scope>NUCLEOTIDE SEQUENCE [LARGE SCALE GENOMIC DNA]</scope>
</reference>
<sequence length="299" mass="33509">MNAVSIKKIVTHSGNFHADEIFACATLSLLFDGAIEIVRSRDPKVWETGDVVLDVGSVYDEAQLRFDHHQEGFSEARENGIPYASFGLIWKHFGEKVAGSAYAARVIDERLVQPIDAGDNGVETYTRHGDVSPYLISDVIGSFRPAWNEKRTGDLGFHEAFLVALQILKREIVLAQGEEEGTRRTEEAYAHAEDKRIIIIDSHYSWYGVLKNYPEPLFVVKPNRETDGQWKVEAVRDDTHSFKNRKNLPLAWAGKKDGELAQISGVSDATFCHNKRFIAVASSKEGALLLARRAVEHNE</sequence>
<keyword evidence="2" id="KW-0378">Hydrolase</keyword>
<proteinExistence type="inferred from homology"/>
<accession>A0A0G1NAD9</accession>
<dbReference type="AlphaFoldDB" id="A0A0G1NAD9"/>
<evidence type="ECO:0000313" key="2">
    <source>
        <dbReference type="EMBL" id="KKT81139.1"/>
    </source>
</evidence>
<dbReference type="GO" id="GO:0016787">
    <property type="term" value="F:hydrolase activity"/>
    <property type="evidence" value="ECO:0007669"/>
    <property type="project" value="UniProtKB-KW"/>
</dbReference>
<dbReference type="PATRIC" id="fig|1618610.3.peg.576"/>
<gene>
    <name evidence="2" type="ORF">UW78_C0016G0006</name>
</gene>
<dbReference type="InterPro" id="IPR003226">
    <property type="entry name" value="MYG1_exonuclease"/>
</dbReference>
<evidence type="ECO:0000256" key="1">
    <source>
        <dbReference type="ARBA" id="ARBA00010105"/>
    </source>
</evidence>
<evidence type="ECO:0000313" key="3">
    <source>
        <dbReference type="Proteomes" id="UP000034595"/>
    </source>
</evidence>
<comment type="similarity">
    <text evidence="1">Belongs to the MYG1 family.</text>
</comment>
<dbReference type="Proteomes" id="UP000034595">
    <property type="component" value="Unassembled WGS sequence"/>
</dbReference>
<dbReference type="PANTHER" id="PTHR11215:SF1">
    <property type="entry name" value="MYG1 EXONUCLEASE"/>
    <property type="match status" value="1"/>
</dbReference>
<name>A0A0G1NAD9_9BACT</name>
<comment type="caution">
    <text evidence="2">The sequence shown here is derived from an EMBL/GenBank/DDBJ whole genome shotgun (WGS) entry which is preliminary data.</text>
</comment>
<dbReference type="EMBL" id="LCJQ01000016">
    <property type="protein sequence ID" value="KKT81139.1"/>
    <property type="molecule type" value="Genomic_DNA"/>
</dbReference>
<protein>
    <submittedName>
        <fullName evidence="2">Metal-dependent protein hydrolase</fullName>
    </submittedName>
</protein>
<dbReference type="Pfam" id="PF03690">
    <property type="entry name" value="MYG1_exonuc"/>
    <property type="match status" value="1"/>
</dbReference>
<organism evidence="2 3">
    <name type="scientific">Candidatus Azambacteria bacterium GW2011_GWA1_44_9</name>
    <dbReference type="NCBI Taxonomy" id="1618610"/>
    <lineage>
        <taxon>Bacteria</taxon>
        <taxon>Candidatus Azamiibacteriota</taxon>
    </lineage>
</organism>
<dbReference type="GO" id="GO:0005737">
    <property type="term" value="C:cytoplasm"/>
    <property type="evidence" value="ECO:0007669"/>
    <property type="project" value="TreeGrafter"/>
</dbReference>